<sequence>MTVDGEDADPCTTEAGEPVELEAEGATVAVDRGTVDDVDAVADLWVDLADGQRAYGTHFEATENRRAAAESVASAASAGGLVVARVAEPKGGAPSTTDEIVGFVSFGLETGRYEQDVRRGVVYNLFVRDPYRDAGVGARLLDTAESTLAASGAHVVALEAMAANRDARRFYEQQGYEPHRVELEKPIQGLGSDSD</sequence>
<dbReference type="Pfam" id="PF00583">
    <property type="entry name" value="Acetyltransf_1"/>
    <property type="match status" value="1"/>
</dbReference>
<dbReference type="CDD" id="cd04301">
    <property type="entry name" value="NAT_SF"/>
    <property type="match status" value="1"/>
</dbReference>
<keyword evidence="2" id="KW-0012">Acyltransferase</keyword>
<gene>
    <name evidence="4" type="ORF">SAMN05443636_3199</name>
</gene>
<keyword evidence="1 4" id="KW-0808">Transferase</keyword>
<reference evidence="4 5" key="1">
    <citation type="submission" date="2016-11" db="EMBL/GenBank/DDBJ databases">
        <authorList>
            <person name="Jaros S."/>
            <person name="Januszkiewicz K."/>
            <person name="Wedrychowicz H."/>
        </authorList>
    </citation>
    <scope>NUCLEOTIDE SEQUENCE [LARGE SCALE GENOMIC DNA]</scope>
    <source>
        <strain evidence="4 5">DSM 9297</strain>
    </source>
</reference>
<evidence type="ECO:0000256" key="1">
    <source>
        <dbReference type="ARBA" id="ARBA00022679"/>
    </source>
</evidence>
<dbReference type="SUPFAM" id="SSF55729">
    <property type="entry name" value="Acyl-CoA N-acyltransferases (Nat)"/>
    <property type="match status" value="1"/>
</dbReference>
<dbReference type="PROSITE" id="PS51186">
    <property type="entry name" value="GNAT"/>
    <property type="match status" value="1"/>
</dbReference>
<organism evidence="4 5">
    <name type="scientific">Halobaculum gomorrense</name>
    <dbReference type="NCBI Taxonomy" id="43928"/>
    <lineage>
        <taxon>Archaea</taxon>
        <taxon>Methanobacteriati</taxon>
        <taxon>Methanobacteriota</taxon>
        <taxon>Stenosarchaea group</taxon>
        <taxon>Halobacteria</taxon>
        <taxon>Halobacteriales</taxon>
        <taxon>Haloferacaceae</taxon>
        <taxon>Halobaculum</taxon>
    </lineage>
</organism>
<dbReference type="Gene3D" id="3.40.630.30">
    <property type="match status" value="1"/>
</dbReference>
<dbReference type="AlphaFoldDB" id="A0A1M5V1A5"/>
<evidence type="ECO:0000256" key="2">
    <source>
        <dbReference type="ARBA" id="ARBA00023315"/>
    </source>
</evidence>
<evidence type="ECO:0000313" key="4">
    <source>
        <dbReference type="EMBL" id="SHH68966.1"/>
    </source>
</evidence>
<feature type="domain" description="N-acetyltransferase" evidence="3">
    <location>
        <begin position="28"/>
        <end position="195"/>
    </location>
</feature>
<proteinExistence type="predicted"/>
<protein>
    <submittedName>
        <fullName evidence="4">Acetyltransferase, GNAT family</fullName>
    </submittedName>
</protein>
<dbReference type="RefSeq" id="WP_079991702.1">
    <property type="nucleotide sequence ID" value="NZ_FQWV01000014.1"/>
</dbReference>
<dbReference type="Proteomes" id="UP000184357">
    <property type="component" value="Unassembled WGS sequence"/>
</dbReference>
<dbReference type="EMBL" id="FQWV01000014">
    <property type="protein sequence ID" value="SHH68966.1"/>
    <property type="molecule type" value="Genomic_DNA"/>
</dbReference>
<accession>A0A1M5V1A5</accession>
<dbReference type="OrthoDB" id="38613at2157"/>
<evidence type="ECO:0000259" key="3">
    <source>
        <dbReference type="PROSITE" id="PS51186"/>
    </source>
</evidence>
<keyword evidence="5" id="KW-1185">Reference proteome</keyword>
<dbReference type="InterPro" id="IPR016181">
    <property type="entry name" value="Acyl_CoA_acyltransferase"/>
</dbReference>
<dbReference type="GO" id="GO:0016747">
    <property type="term" value="F:acyltransferase activity, transferring groups other than amino-acyl groups"/>
    <property type="evidence" value="ECO:0007669"/>
    <property type="project" value="InterPro"/>
</dbReference>
<dbReference type="STRING" id="43928.SAMN05443636_3199"/>
<dbReference type="PANTHER" id="PTHR43877">
    <property type="entry name" value="AMINOALKYLPHOSPHONATE N-ACETYLTRANSFERASE-RELATED-RELATED"/>
    <property type="match status" value="1"/>
</dbReference>
<name>A0A1M5V1A5_9EURY</name>
<evidence type="ECO:0000313" key="5">
    <source>
        <dbReference type="Proteomes" id="UP000184357"/>
    </source>
</evidence>
<dbReference type="InterPro" id="IPR050832">
    <property type="entry name" value="Bact_Acetyltransf"/>
</dbReference>
<dbReference type="InterPro" id="IPR000182">
    <property type="entry name" value="GNAT_dom"/>
</dbReference>